<protein>
    <submittedName>
        <fullName evidence="9">Oligoendopeptidase F</fullName>
    </submittedName>
</protein>
<sequence>MKRKEAESKYKWNLIDLYKTDEEFFKDLDLYIKKNKELLKYKTSLNTKTGFLGLLRDSIVIESYISKINHFLKLLYVEQKNERLINLESIYSKKMQQFDGKFSWINEEIKNVGEKQILEWLQTDEKLKYYSKSYKDFFKHIKYLLPQRERELISKVSNSSSIIYEMYEIMKFKDNEEKVLDYKDKKYIVNQKLLSDLFSHSDPIKDQELRALCSLKYNENNNIKKHSFAKVFESIIKEEIESAQIIGMKSFKENFFDDDDFSFQDFLNLLSFTSKNSKVFYSYYQIIKDYLKLEKFYGTDSNLELVKVEKRSYSVEDAKNIIRNSLKVLGEEYISNLEYCWSDNKIDYFEDKNKSTGAFTVNSYTYDSLIAMNFTNDIDSISTLAHEIGHAVHNLFAKQNQPRPLNGFSNMIAEVASTFNEHLLFDYLLKNEKNENKKLKLIQNRIEFIFNNFFSAIADAEFEFQCYQESEKGTVLTLDKISEIVKESNRKILGKSIFDKFNPESYKFSWISISHLFEQPFYIYKYAVSIAVSFKLYSEFKKTNNSEQIINFLKEGGNLEITKLFLKYGFDCKDENSYKDIINEANSLVKDFEKLLLKKQLN</sequence>
<evidence type="ECO:0000256" key="1">
    <source>
        <dbReference type="ARBA" id="ARBA00022670"/>
    </source>
</evidence>
<dbReference type="GO" id="GO:0004222">
    <property type="term" value="F:metalloendopeptidase activity"/>
    <property type="evidence" value="ECO:0007669"/>
    <property type="project" value="InterPro"/>
</dbReference>
<evidence type="ECO:0000313" key="9">
    <source>
        <dbReference type="EMBL" id="AUB31507.1"/>
    </source>
</evidence>
<dbReference type="Pfam" id="PF08439">
    <property type="entry name" value="Peptidase_M3_N"/>
    <property type="match status" value="1"/>
</dbReference>
<feature type="domain" description="Oligopeptidase F N-terminal" evidence="8">
    <location>
        <begin position="108"/>
        <end position="172"/>
    </location>
</feature>
<dbReference type="Gene3D" id="1.20.140.70">
    <property type="entry name" value="Oligopeptidase f, N-terminal domain"/>
    <property type="match status" value="1"/>
</dbReference>
<keyword evidence="3 6" id="KW-0378">Hydrolase</keyword>
<name>A0A2K8SDG0_9MOLU</name>
<dbReference type="EMBL" id="CP025057">
    <property type="protein sequence ID" value="AUB31507.1"/>
    <property type="molecule type" value="Genomic_DNA"/>
</dbReference>
<comment type="similarity">
    <text evidence="6">Belongs to the peptidase M3 family.</text>
</comment>
<dbReference type="OrthoDB" id="9766487at2"/>
<comment type="cofactor">
    <cofactor evidence="6">
        <name>Zn(2+)</name>
        <dbReference type="ChEBI" id="CHEBI:29105"/>
    </cofactor>
    <text evidence="6">Binds 1 zinc ion.</text>
</comment>
<keyword evidence="2 6" id="KW-0479">Metal-binding</keyword>
<evidence type="ECO:0000259" key="7">
    <source>
        <dbReference type="Pfam" id="PF01432"/>
    </source>
</evidence>
<dbReference type="SUPFAM" id="SSF55486">
    <property type="entry name" value="Metalloproteases ('zincins'), catalytic domain"/>
    <property type="match status" value="1"/>
</dbReference>
<organism evidence="9 10">
    <name type="scientific">Spiroplasma floricola 23-6</name>
    <dbReference type="NCBI Taxonomy" id="1336749"/>
    <lineage>
        <taxon>Bacteria</taxon>
        <taxon>Bacillati</taxon>
        <taxon>Mycoplasmatota</taxon>
        <taxon>Mollicutes</taxon>
        <taxon>Entomoplasmatales</taxon>
        <taxon>Spiroplasmataceae</taxon>
        <taxon>Spiroplasma</taxon>
    </lineage>
</organism>
<dbReference type="Proteomes" id="UP000231823">
    <property type="component" value="Chromosome"/>
</dbReference>
<evidence type="ECO:0000256" key="5">
    <source>
        <dbReference type="ARBA" id="ARBA00023049"/>
    </source>
</evidence>
<keyword evidence="1 6" id="KW-0645">Protease</keyword>
<dbReference type="KEGG" id="sfz:SFLOR_v1c04550"/>
<feature type="domain" description="Peptidase M3A/M3B catalytic" evidence="7">
    <location>
        <begin position="205"/>
        <end position="579"/>
    </location>
</feature>
<evidence type="ECO:0000256" key="4">
    <source>
        <dbReference type="ARBA" id="ARBA00022833"/>
    </source>
</evidence>
<dbReference type="Pfam" id="PF01432">
    <property type="entry name" value="Peptidase_M3"/>
    <property type="match status" value="1"/>
</dbReference>
<evidence type="ECO:0000259" key="8">
    <source>
        <dbReference type="Pfam" id="PF08439"/>
    </source>
</evidence>
<reference evidence="9 10" key="1">
    <citation type="submission" date="2017-12" db="EMBL/GenBank/DDBJ databases">
        <title>Complete genome sequence of Spiroplasma floricola 23-6 (ATCC 29989).</title>
        <authorList>
            <person name="Tsai Y.-M."/>
            <person name="Wu P.-S."/>
            <person name="Lo W.-S."/>
            <person name="Kuo C.-H."/>
        </authorList>
    </citation>
    <scope>NUCLEOTIDE SEQUENCE [LARGE SCALE GENOMIC DNA]</scope>
    <source>
        <strain evidence="9 10">23-6</strain>
    </source>
</reference>
<proteinExistence type="inferred from homology"/>
<dbReference type="GO" id="GO:0006508">
    <property type="term" value="P:proteolysis"/>
    <property type="evidence" value="ECO:0007669"/>
    <property type="project" value="UniProtKB-KW"/>
</dbReference>
<dbReference type="AlphaFoldDB" id="A0A2K8SDG0"/>
<keyword evidence="10" id="KW-1185">Reference proteome</keyword>
<dbReference type="RefSeq" id="WP_100916498.1">
    <property type="nucleotide sequence ID" value="NZ_CP025057.1"/>
</dbReference>
<dbReference type="InterPro" id="IPR001567">
    <property type="entry name" value="Pept_M3A_M3B_dom"/>
</dbReference>
<keyword evidence="4 6" id="KW-0862">Zinc</keyword>
<evidence type="ECO:0000256" key="6">
    <source>
        <dbReference type="RuleBase" id="RU003435"/>
    </source>
</evidence>
<accession>A0A2K8SDG0</accession>
<dbReference type="GO" id="GO:0046872">
    <property type="term" value="F:metal ion binding"/>
    <property type="evidence" value="ECO:0007669"/>
    <property type="project" value="UniProtKB-UniRule"/>
</dbReference>
<keyword evidence="5 6" id="KW-0482">Metalloprotease</keyword>
<evidence type="ECO:0000256" key="2">
    <source>
        <dbReference type="ARBA" id="ARBA00022723"/>
    </source>
</evidence>
<dbReference type="InterPro" id="IPR042088">
    <property type="entry name" value="OligoPept_F_C"/>
</dbReference>
<gene>
    <name evidence="9" type="primary">pepF</name>
    <name evidence="9" type="ORF">SFLOR_v1c04550</name>
</gene>
<evidence type="ECO:0000313" key="10">
    <source>
        <dbReference type="Proteomes" id="UP000231823"/>
    </source>
</evidence>
<dbReference type="Gene3D" id="1.10.1370.20">
    <property type="entry name" value="Oligoendopeptidase f, C-terminal domain"/>
    <property type="match status" value="1"/>
</dbReference>
<dbReference type="InterPro" id="IPR013647">
    <property type="entry name" value="OligopepF_N_dom"/>
</dbReference>
<evidence type="ECO:0000256" key="3">
    <source>
        <dbReference type="ARBA" id="ARBA00022801"/>
    </source>
</evidence>